<sequence>MYDIYRTEVDGLEATWQLHHPPQVGIIKIHNRSENLPIATFDSDRHLDLVQARRQYPKLEKLWDAVRHDFWCSITRGNT</sequence>
<organism evidence="1 2">
    <name type="scientific">Nocardia terpenica</name>
    <dbReference type="NCBI Taxonomy" id="455432"/>
    <lineage>
        <taxon>Bacteria</taxon>
        <taxon>Bacillati</taxon>
        <taxon>Actinomycetota</taxon>
        <taxon>Actinomycetes</taxon>
        <taxon>Mycobacteriales</taxon>
        <taxon>Nocardiaceae</taxon>
        <taxon>Nocardia</taxon>
    </lineage>
</organism>
<evidence type="ECO:0000313" key="2">
    <source>
        <dbReference type="Proteomes" id="UP000076512"/>
    </source>
</evidence>
<proteinExistence type="predicted"/>
<gene>
    <name evidence="1" type="ORF">AWN90_31540</name>
</gene>
<dbReference type="AlphaFoldDB" id="A0A164MBL6"/>
<dbReference type="EMBL" id="LWGR01000007">
    <property type="protein sequence ID" value="KZM73215.1"/>
    <property type="molecule type" value="Genomic_DNA"/>
</dbReference>
<accession>A0A164MBL6</accession>
<reference evidence="1 2" key="1">
    <citation type="submission" date="2016-04" db="EMBL/GenBank/DDBJ databases">
        <authorList>
            <person name="Evans L.H."/>
            <person name="Alamgir A."/>
            <person name="Owens N."/>
            <person name="Weber N.D."/>
            <person name="Virtaneva K."/>
            <person name="Barbian K."/>
            <person name="Babar A."/>
            <person name="Rosenke K."/>
        </authorList>
    </citation>
    <scope>NUCLEOTIDE SEQUENCE [LARGE SCALE GENOMIC DNA]</scope>
    <source>
        <strain evidence="1 2">IFM 0406</strain>
    </source>
</reference>
<dbReference type="Proteomes" id="UP000076512">
    <property type="component" value="Unassembled WGS sequence"/>
</dbReference>
<comment type="caution">
    <text evidence="1">The sequence shown here is derived from an EMBL/GenBank/DDBJ whole genome shotgun (WGS) entry which is preliminary data.</text>
</comment>
<name>A0A164MBL6_9NOCA</name>
<evidence type="ECO:0000313" key="1">
    <source>
        <dbReference type="EMBL" id="KZM73215.1"/>
    </source>
</evidence>
<keyword evidence="2" id="KW-1185">Reference proteome</keyword>
<protein>
    <submittedName>
        <fullName evidence="1">Uncharacterized protein</fullName>
    </submittedName>
</protein>